<dbReference type="AlphaFoldDB" id="A0AAV7H901"/>
<evidence type="ECO:0000313" key="3">
    <source>
        <dbReference type="Proteomes" id="UP000775213"/>
    </source>
</evidence>
<comment type="caution">
    <text evidence="2">The sequence shown here is derived from an EMBL/GenBank/DDBJ whole genome shotgun (WGS) entry which is preliminary data.</text>
</comment>
<dbReference type="Proteomes" id="UP000775213">
    <property type="component" value="Unassembled WGS sequence"/>
</dbReference>
<proteinExistence type="predicted"/>
<organism evidence="2 3">
    <name type="scientific">Dendrobium chrysotoxum</name>
    <name type="common">Orchid</name>
    <dbReference type="NCBI Taxonomy" id="161865"/>
    <lineage>
        <taxon>Eukaryota</taxon>
        <taxon>Viridiplantae</taxon>
        <taxon>Streptophyta</taxon>
        <taxon>Embryophyta</taxon>
        <taxon>Tracheophyta</taxon>
        <taxon>Spermatophyta</taxon>
        <taxon>Magnoliopsida</taxon>
        <taxon>Liliopsida</taxon>
        <taxon>Asparagales</taxon>
        <taxon>Orchidaceae</taxon>
        <taxon>Epidendroideae</taxon>
        <taxon>Malaxideae</taxon>
        <taxon>Dendrobiinae</taxon>
        <taxon>Dendrobium</taxon>
    </lineage>
</organism>
<keyword evidence="3" id="KW-1185">Reference proteome</keyword>
<feature type="region of interest" description="Disordered" evidence="1">
    <location>
        <begin position="62"/>
        <end position="83"/>
    </location>
</feature>
<sequence length="160" mass="18112">MFESSWTVKCRARAAELDLELNSTEKKKLVELLEQQFELNLSIEPASVASVVFGRVASFPRRRQRTHPSPVPRPSPTSASASSGAMVASVGVCEQRRVRLQLPSSLPVRVHRQCRFCPQRPLHGQFSHRDSPPAFASPSSRVEQLPACDFIFRRRFHFSR</sequence>
<reference evidence="2 3" key="1">
    <citation type="journal article" date="2021" name="Hortic Res">
        <title>Chromosome-scale assembly of the Dendrobium chrysotoxum genome enhances the understanding of orchid evolution.</title>
        <authorList>
            <person name="Zhang Y."/>
            <person name="Zhang G.Q."/>
            <person name="Zhang D."/>
            <person name="Liu X.D."/>
            <person name="Xu X.Y."/>
            <person name="Sun W.H."/>
            <person name="Yu X."/>
            <person name="Zhu X."/>
            <person name="Wang Z.W."/>
            <person name="Zhao X."/>
            <person name="Zhong W.Y."/>
            <person name="Chen H."/>
            <person name="Yin W.L."/>
            <person name="Huang T."/>
            <person name="Niu S.C."/>
            <person name="Liu Z.J."/>
        </authorList>
    </citation>
    <scope>NUCLEOTIDE SEQUENCE [LARGE SCALE GENOMIC DNA]</scope>
    <source>
        <strain evidence="2">Lindl</strain>
    </source>
</reference>
<dbReference type="EMBL" id="JAGFBR010000006">
    <property type="protein sequence ID" value="KAH0464932.1"/>
    <property type="molecule type" value="Genomic_DNA"/>
</dbReference>
<gene>
    <name evidence="2" type="ORF">IEQ34_005035</name>
</gene>
<accession>A0AAV7H901</accession>
<protein>
    <submittedName>
        <fullName evidence="2">Uncharacterized protein</fullName>
    </submittedName>
</protein>
<name>A0AAV7H901_DENCH</name>
<evidence type="ECO:0000313" key="2">
    <source>
        <dbReference type="EMBL" id="KAH0464932.1"/>
    </source>
</evidence>
<evidence type="ECO:0000256" key="1">
    <source>
        <dbReference type="SAM" id="MobiDB-lite"/>
    </source>
</evidence>